<protein>
    <recommendedName>
        <fullName evidence="1">Peptidase M28 domain-containing protein</fullName>
    </recommendedName>
</protein>
<dbReference type="GO" id="GO:0008235">
    <property type="term" value="F:metalloexopeptidase activity"/>
    <property type="evidence" value="ECO:0007669"/>
    <property type="project" value="InterPro"/>
</dbReference>
<proteinExistence type="predicted"/>
<evidence type="ECO:0000259" key="1">
    <source>
        <dbReference type="Pfam" id="PF04389"/>
    </source>
</evidence>
<dbReference type="AlphaFoldDB" id="A0A3B1DK02"/>
<dbReference type="Gene3D" id="3.40.630.10">
    <property type="entry name" value="Zn peptidases"/>
    <property type="match status" value="1"/>
</dbReference>
<dbReference type="PANTHER" id="PTHR12147">
    <property type="entry name" value="METALLOPEPTIDASE M28 FAMILY MEMBER"/>
    <property type="match status" value="1"/>
</dbReference>
<dbReference type="Pfam" id="PF04389">
    <property type="entry name" value="Peptidase_M28"/>
    <property type="match status" value="1"/>
</dbReference>
<reference evidence="2" key="1">
    <citation type="submission" date="2018-06" db="EMBL/GenBank/DDBJ databases">
        <authorList>
            <person name="Zhirakovskaya E."/>
        </authorList>
    </citation>
    <scope>NUCLEOTIDE SEQUENCE</scope>
</reference>
<dbReference type="InterPro" id="IPR045175">
    <property type="entry name" value="M28_fam"/>
</dbReference>
<dbReference type="EMBL" id="UOGG01000070">
    <property type="protein sequence ID" value="VAX28957.1"/>
    <property type="molecule type" value="Genomic_DNA"/>
</dbReference>
<dbReference type="SUPFAM" id="SSF53187">
    <property type="entry name" value="Zn-dependent exopeptidases"/>
    <property type="match status" value="1"/>
</dbReference>
<evidence type="ECO:0000313" key="2">
    <source>
        <dbReference type="EMBL" id="VAX28957.1"/>
    </source>
</evidence>
<dbReference type="PANTHER" id="PTHR12147:SF26">
    <property type="entry name" value="PEPTIDASE M28 DOMAIN-CONTAINING PROTEIN"/>
    <property type="match status" value="1"/>
</dbReference>
<feature type="non-terminal residue" evidence="2">
    <location>
        <position position="128"/>
    </location>
</feature>
<organism evidence="2">
    <name type="scientific">hydrothermal vent metagenome</name>
    <dbReference type="NCBI Taxonomy" id="652676"/>
    <lineage>
        <taxon>unclassified sequences</taxon>
        <taxon>metagenomes</taxon>
        <taxon>ecological metagenomes</taxon>
    </lineage>
</organism>
<gene>
    <name evidence="2" type="ORF">MNBD_NITROSPINAE05-180</name>
</gene>
<name>A0A3B1DK02_9ZZZZ</name>
<dbReference type="InterPro" id="IPR007484">
    <property type="entry name" value="Peptidase_M28"/>
</dbReference>
<accession>A0A3B1DK02</accession>
<sequence>MQEPNLNNIEKHLTRLVRERNLFTTPDQLAGAGDYIREYLQSVHLSVVEETVPFEGKQSKNILGLKEGVDSSQGVFVLGAHYDTVAGSPGADDNASAVAALLEIARCLENSQLNASLLFAGFTLEEYG</sequence>
<feature type="domain" description="Peptidase M28" evidence="1">
    <location>
        <begin position="63"/>
        <end position="128"/>
    </location>
</feature>
<dbReference type="GO" id="GO:0006508">
    <property type="term" value="P:proteolysis"/>
    <property type="evidence" value="ECO:0007669"/>
    <property type="project" value="InterPro"/>
</dbReference>